<dbReference type="RefSeq" id="WP_119657847.1">
    <property type="nucleotide sequence ID" value="NZ_JBHUOI010000104.1"/>
</dbReference>
<protein>
    <submittedName>
        <fullName evidence="2">RepA protein</fullName>
    </submittedName>
</protein>
<reference evidence="2 3" key="2">
    <citation type="submission" date="2019-01" db="EMBL/GenBank/DDBJ databases">
        <title>Hymenobacter humicola sp. nov., isolated from soils in Antarctica.</title>
        <authorList>
            <person name="Sedlacek I."/>
            <person name="Holochova P."/>
            <person name="Kralova S."/>
            <person name="Pantucek R."/>
            <person name="Stankova E."/>
            <person name="Vrbovska V."/>
            <person name="Kristofova L."/>
            <person name="Svec P."/>
            <person name="Busse H.-J."/>
        </authorList>
    </citation>
    <scope>NUCLEOTIDE SEQUENCE [LARGE SCALE GENOMIC DNA]</scope>
    <source>
        <strain evidence="2 3">CCM 8852</strain>
    </source>
</reference>
<feature type="domain" description="Plasmid replication protein RepL" evidence="1">
    <location>
        <begin position="43"/>
        <end position="158"/>
    </location>
</feature>
<dbReference type="GO" id="GO:0006276">
    <property type="term" value="P:plasmid maintenance"/>
    <property type="evidence" value="ECO:0007669"/>
    <property type="project" value="InterPro"/>
</dbReference>
<dbReference type="AlphaFoldDB" id="A0A418QI30"/>
<keyword evidence="3" id="KW-1185">Reference proteome</keyword>
<dbReference type="EMBL" id="QYCN01000079">
    <property type="protein sequence ID" value="RIY04814.1"/>
    <property type="molecule type" value="Genomic_DNA"/>
</dbReference>
<dbReference type="InterPro" id="IPR008813">
    <property type="entry name" value="Plasmid_replication_RepL"/>
</dbReference>
<sequence length="189" mass="22128">MKLSDFERNRTNPFLDKALDEVQISRKYKTATRTGESAMLQAFDPKTGEILGHTMFIREIEVDEEKFTKLYLSQFESFWELSKPAIRVFGYIMQKMKPKSDKLEFFIDECMQYTHYKSIKPIYAALASLIEAKIIARGYNENVYFINPMIMFNGDRVSFVRSYVKKKKSKQSDPQQLSVFDAIPPLNID</sequence>
<comment type="caution">
    <text evidence="2">The sequence shown here is derived from an EMBL/GenBank/DDBJ whole genome shotgun (WGS) entry which is preliminary data.</text>
</comment>
<dbReference type="OrthoDB" id="3015044at2"/>
<dbReference type="Pfam" id="PF05732">
    <property type="entry name" value="RepL"/>
    <property type="match status" value="1"/>
</dbReference>
<accession>A0A418QI30</accession>
<dbReference type="Proteomes" id="UP000284250">
    <property type="component" value="Unassembled WGS sequence"/>
</dbReference>
<name>A0A418QI30_9BACT</name>
<evidence type="ECO:0000259" key="1">
    <source>
        <dbReference type="Pfam" id="PF05732"/>
    </source>
</evidence>
<proteinExistence type="predicted"/>
<gene>
    <name evidence="2" type="ORF">D0T11_21420</name>
</gene>
<reference evidence="2 3" key="1">
    <citation type="submission" date="2018-09" db="EMBL/GenBank/DDBJ databases">
        <authorList>
            <person name="Zeman M."/>
            <person name="Pardy F."/>
        </authorList>
    </citation>
    <scope>NUCLEOTIDE SEQUENCE [LARGE SCALE GENOMIC DNA]</scope>
    <source>
        <strain evidence="2 3">CCM 8852</strain>
    </source>
</reference>
<evidence type="ECO:0000313" key="3">
    <source>
        <dbReference type="Proteomes" id="UP000284250"/>
    </source>
</evidence>
<organism evidence="2 3">
    <name type="scientific">Hymenobacter rubripertinctus</name>
    <dbReference type="NCBI Taxonomy" id="2029981"/>
    <lineage>
        <taxon>Bacteria</taxon>
        <taxon>Pseudomonadati</taxon>
        <taxon>Bacteroidota</taxon>
        <taxon>Cytophagia</taxon>
        <taxon>Cytophagales</taxon>
        <taxon>Hymenobacteraceae</taxon>
        <taxon>Hymenobacter</taxon>
    </lineage>
</organism>
<evidence type="ECO:0000313" key="2">
    <source>
        <dbReference type="EMBL" id="RIY04814.1"/>
    </source>
</evidence>
<dbReference type="GO" id="GO:0006260">
    <property type="term" value="P:DNA replication"/>
    <property type="evidence" value="ECO:0007669"/>
    <property type="project" value="InterPro"/>
</dbReference>